<dbReference type="Pfam" id="PF06161">
    <property type="entry name" value="DUF975"/>
    <property type="match status" value="1"/>
</dbReference>
<evidence type="ECO:0000313" key="2">
    <source>
        <dbReference type="EMBL" id="MBO8446232.1"/>
    </source>
</evidence>
<feature type="transmembrane region" description="Helical" evidence="1">
    <location>
        <begin position="28"/>
        <end position="61"/>
    </location>
</feature>
<keyword evidence="1" id="KW-0472">Membrane</keyword>
<accession>A0A9D9EDZ8</accession>
<sequence>MSSNSNLTSQARAALKSQWQDAIFLSLLYFAVCVVSDSTIVGFLLVFPICVGFGAVCLKIVRQSDETAEIKDLFMAFSSVKRLSSGVVAGLVISLIVAIGYFLFIIPGIYLSCRYAMTCFVLADNEDMSAFDAMKRSADIMDGRIWKFFCLNLRFAGWWLLCIITLGIGFIFLKPYVQCSFAAFYDEARTEYDARKAGEAFIAA</sequence>
<evidence type="ECO:0000313" key="3">
    <source>
        <dbReference type="Proteomes" id="UP000823637"/>
    </source>
</evidence>
<comment type="caution">
    <text evidence="2">The sequence shown here is derived from an EMBL/GenBank/DDBJ whole genome shotgun (WGS) entry which is preliminary data.</text>
</comment>
<dbReference type="EMBL" id="JADIMR010000008">
    <property type="protein sequence ID" value="MBO8446232.1"/>
    <property type="molecule type" value="Genomic_DNA"/>
</dbReference>
<feature type="transmembrane region" description="Helical" evidence="1">
    <location>
        <begin position="156"/>
        <end position="173"/>
    </location>
</feature>
<keyword evidence="1" id="KW-0812">Transmembrane</keyword>
<protein>
    <submittedName>
        <fullName evidence="2">DUF975 family protein</fullName>
    </submittedName>
</protein>
<proteinExistence type="predicted"/>
<dbReference type="InterPro" id="IPR010380">
    <property type="entry name" value="DUF975"/>
</dbReference>
<gene>
    <name evidence="2" type="ORF">IAC32_00585</name>
</gene>
<reference evidence="2" key="2">
    <citation type="journal article" date="2021" name="PeerJ">
        <title>Extensive microbial diversity within the chicken gut microbiome revealed by metagenomics and culture.</title>
        <authorList>
            <person name="Gilroy R."/>
            <person name="Ravi A."/>
            <person name="Getino M."/>
            <person name="Pursley I."/>
            <person name="Horton D.L."/>
            <person name="Alikhan N.F."/>
            <person name="Baker D."/>
            <person name="Gharbi K."/>
            <person name="Hall N."/>
            <person name="Watson M."/>
            <person name="Adriaenssens E.M."/>
            <person name="Foster-Nyarko E."/>
            <person name="Jarju S."/>
            <person name="Secka A."/>
            <person name="Antonio M."/>
            <person name="Oren A."/>
            <person name="Chaudhuri R.R."/>
            <person name="La Ragione R."/>
            <person name="Hildebrand F."/>
            <person name="Pallen M.J."/>
        </authorList>
    </citation>
    <scope>NUCLEOTIDE SEQUENCE</scope>
    <source>
        <strain evidence="2">D3-1215</strain>
    </source>
</reference>
<dbReference type="Proteomes" id="UP000823637">
    <property type="component" value="Unassembled WGS sequence"/>
</dbReference>
<name>A0A9D9EDZ8_9BACT</name>
<feature type="transmembrane region" description="Helical" evidence="1">
    <location>
        <begin position="82"/>
        <end position="106"/>
    </location>
</feature>
<organism evidence="2 3">
    <name type="scientific">Candidatus Enterocola intestinipullorum</name>
    <dbReference type="NCBI Taxonomy" id="2840783"/>
    <lineage>
        <taxon>Bacteria</taxon>
        <taxon>Pseudomonadati</taxon>
        <taxon>Bacteroidota</taxon>
        <taxon>Bacteroidia</taxon>
        <taxon>Bacteroidales</taxon>
        <taxon>Candidatus Enterocola</taxon>
    </lineage>
</organism>
<dbReference type="PANTHER" id="PTHR40076:SF1">
    <property type="entry name" value="MEMBRANE PROTEIN"/>
    <property type="match status" value="1"/>
</dbReference>
<dbReference type="PANTHER" id="PTHR40076">
    <property type="entry name" value="MEMBRANE PROTEIN-RELATED"/>
    <property type="match status" value="1"/>
</dbReference>
<reference evidence="2" key="1">
    <citation type="submission" date="2020-10" db="EMBL/GenBank/DDBJ databases">
        <authorList>
            <person name="Gilroy R."/>
        </authorList>
    </citation>
    <scope>NUCLEOTIDE SEQUENCE</scope>
    <source>
        <strain evidence="2">D3-1215</strain>
    </source>
</reference>
<keyword evidence="1" id="KW-1133">Transmembrane helix</keyword>
<evidence type="ECO:0000256" key="1">
    <source>
        <dbReference type="SAM" id="Phobius"/>
    </source>
</evidence>
<dbReference type="AlphaFoldDB" id="A0A9D9EDZ8"/>